<proteinExistence type="predicted"/>
<comment type="caution">
    <text evidence="1">The sequence shown here is derived from an EMBL/GenBank/DDBJ whole genome shotgun (WGS) entry which is preliminary data.</text>
</comment>
<protein>
    <submittedName>
        <fullName evidence="1">Uncharacterized protein</fullName>
    </submittedName>
</protein>
<feature type="non-terminal residue" evidence="1">
    <location>
        <position position="60"/>
    </location>
</feature>
<dbReference type="AlphaFoldDB" id="A0A4Y2Q182"/>
<keyword evidence="2" id="KW-1185">Reference proteome</keyword>
<gene>
    <name evidence="1" type="ORF">AVEN_244092_1</name>
</gene>
<organism evidence="1 2">
    <name type="scientific">Araneus ventricosus</name>
    <name type="common">Orbweaver spider</name>
    <name type="synonym">Epeira ventricosa</name>
    <dbReference type="NCBI Taxonomy" id="182803"/>
    <lineage>
        <taxon>Eukaryota</taxon>
        <taxon>Metazoa</taxon>
        <taxon>Ecdysozoa</taxon>
        <taxon>Arthropoda</taxon>
        <taxon>Chelicerata</taxon>
        <taxon>Arachnida</taxon>
        <taxon>Araneae</taxon>
        <taxon>Araneomorphae</taxon>
        <taxon>Entelegynae</taxon>
        <taxon>Araneoidea</taxon>
        <taxon>Araneidae</taxon>
        <taxon>Araneus</taxon>
    </lineage>
</organism>
<accession>A0A4Y2Q182</accession>
<reference evidence="1 2" key="1">
    <citation type="journal article" date="2019" name="Sci. Rep.">
        <title>Orb-weaving spider Araneus ventricosus genome elucidates the spidroin gene catalogue.</title>
        <authorList>
            <person name="Kono N."/>
            <person name="Nakamura H."/>
            <person name="Ohtoshi R."/>
            <person name="Moran D.A.P."/>
            <person name="Shinohara A."/>
            <person name="Yoshida Y."/>
            <person name="Fujiwara M."/>
            <person name="Mori M."/>
            <person name="Tomita M."/>
            <person name="Arakawa K."/>
        </authorList>
    </citation>
    <scope>NUCLEOTIDE SEQUENCE [LARGE SCALE GENOMIC DNA]</scope>
</reference>
<evidence type="ECO:0000313" key="1">
    <source>
        <dbReference type="EMBL" id="GBN57908.1"/>
    </source>
</evidence>
<evidence type="ECO:0000313" key="2">
    <source>
        <dbReference type="Proteomes" id="UP000499080"/>
    </source>
</evidence>
<name>A0A4Y2Q182_ARAVE</name>
<dbReference type="Proteomes" id="UP000499080">
    <property type="component" value="Unassembled WGS sequence"/>
</dbReference>
<dbReference type="EMBL" id="BGPR01136465">
    <property type="protein sequence ID" value="GBN57908.1"/>
    <property type="molecule type" value="Genomic_DNA"/>
</dbReference>
<sequence length="60" mass="6891">MIETCNDEGEFLTYLRSAHIPVLIGRSTRFVRYLVDGFRYKMKGFWDPLTSSASLSFPGL</sequence>